<evidence type="ECO:0000256" key="6">
    <source>
        <dbReference type="ARBA" id="ARBA00022679"/>
    </source>
</evidence>
<evidence type="ECO:0000256" key="2">
    <source>
        <dbReference type="ARBA" id="ARBA00001968"/>
    </source>
</evidence>
<dbReference type="PANTHER" id="PTHR45436">
    <property type="entry name" value="SENSOR HISTIDINE KINASE YKOH"/>
    <property type="match status" value="1"/>
</dbReference>
<dbReference type="EMBL" id="AGZR01000003">
    <property type="protein sequence ID" value="EPD33843.1"/>
    <property type="molecule type" value="Genomic_DNA"/>
</dbReference>
<reference evidence="15 16" key="1">
    <citation type="submission" date="2013-04" db="EMBL/GenBank/DDBJ databases">
        <title>The Genome Sequence of Propionimicrobium lymphophilum ACS-093-V-SCH5.</title>
        <authorList>
            <consortium name="The Broad Institute Genomics Platform"/>
            <person name="Earl A."/>
            <person name="Ward D."/>
            <person name="Feldgarden M."/>
            <person name="Gevers D."/>
            <person name="Saerens B."/>
            <person name="Vaneechoutte M."/>
            <person name="Walker B."/>
            <person name="Young S."/>
            <person name="Zeng Q."/>
            <person name="Gargeya S."/>
            <person name="Fitzgerald M."/>
            <person name="Haas B."/>
            <person name="Abouelleil A."/>
            <person name="Allen A.W."/>
            <person name="Alvarado L."/>
            <person name="Arachchi H.M."/>
            <person name="Berlin A.M."/>
            <person name="Chapman S.B."/>
            <person name="Gainer-Dewar J."/>
            <person name="Goldberg J."/>
            <person name="Griggs A."/>
            <person name="Gujja S."/>
            <person name="Hansen M."/>
            <person name="Howarth C."/>
            <person name="Imamovic A."/>
            <person name="Ireland A."/>
            <person name="Larimer J."/>
            <person name="McCowan C."/>
            <person name="Murphy C."/>
            <person name="Pearson M."/>
            <person name="Poon T.W."/>
            <person name="Priest M."/>
            <person name="Roberts A."/>
            <person name="Saif S."/>
            <person name="Shea T."/>
            <person name="Sisk P."/>
            <person name="Sykes S."/>
            <person name="Wortman J."/>
            <person name="Nusbaum C."/>
            <person name="Birren B."/>
        </authorList>
    </citation>
    <scope>NUCLEOTIDE SEQUENCE [LARGE SCALE GENOMIC DNA]</scope>
    <source>
        <strain evidence="15 16">ACS-093-V-SCH5</strain>
    </source>
</reference>
<evidence type="ECO:0000256" key="11">
    <source>
        <dbReference type="ARBA" id="ARBA00023136"/>
    </source>
</evidence>
<dbReference type="InterPro" id="IPR036890">
    <property type="entry name" value="HATPase_C_sf"/>
</dbReference>
<keyword evidence="16" id="KW-1185">Reference proteome</keyword>
<comment type="caution">
    <text evidence="15">The sequence shown here is derived from an EMBL/GenBank/DDBJ whole genome shotgun (WGS) entry which is preliminary data.</text>
</comment>
<dbReference type="FunFam" id="3.30.565.10:FF:000006">
    <property type="entry name" value="Sensor histidine kinase WalK"/>
    <property type="match status" value="1"/>
</dbReference>
<evidence type="ECO:0000256" key="3">
    <source>
        <dbReference type="ARBA" id="ARBA00004236"/>
    </source>
</evidence>
<dbReference type="InterPro" id="IPR005467">
    <property type="entry name" value="His_kinase_dom"/>
</dbReference>
<dbReference type="OrthoDB" id="9786919at2"/>
<dbReference type="InterPro" id="IPR036097">
    <property type="entry name" value="HisK_dim/P_sf"/>
</dbReference>
<dbReference type="SUPFAM" id="SSF47384">
    <property type="entry name" value="Homodimeric domain of signal transducing histidine kinase"/>
    <property type="match status" value="1"/>
</dbReference>
<keyword evidence="10" id="KW-0902">Two-component regulatory system</keyword>
<evidence type="ECO:0000256" key="5">
    <source>
        <dbReference type="ARBA" id="ARBA00022553"/>
    </source>
</evidence>
<dbReference type="HOGENOM" id="CLU_000445_89_6_11"/>
<evidence type="ECO:0000256" key="4">
    <source>
        <dbReference type="ARBA" id="ARBA00012438"/>
    </source>
</evidence>
<evidence type="ECO:0000256" key="10">
    <source>
        <dbReference type="ARBA" id="ARBA00023012"/>
    </source>
</evidence>
<dbReference type="Pfam" id="PF02518">
    <property type="entry name" value="HATPase_c"/>
    <property type="match status" value="1"/>
</dbReference>
<dbReference type="InterPro" id="IPR004358">
    <property type="entry name" value="Sig_transdc_His_kin-like_C"/>
</dbReference>
<dbReference type="SMART" id="SM00387">
    <property type="entry name" value="HATPase_c"/>
    <property type="match status" value="1"/>
</dbReference>
<evidence type="ECO:0000256" key="1">
    <source>
        <dbReference type="ARBA" id="ARBA00000085"/>
    </source>
</evidence>
<dbReference type="InterPro" id="IPR003660">
    <property type="entry name" value="HAMP_dom"/>
</dbReference>
<dbReference type="Pfam" id="PF00512">
    <property type="entry name" value="HisKA"/>
    <property type="match status" value="1"/>
</dbReference>
<evidence type="ECO:0000313" key="16">
    <source>
        <dbReference type="Proteomes" id="UP000014417"/>
    </source>
</evidence>
<dbReference type="AlphaFoldDB" id="S2W240"/>
<feature type="transmembrane region" description="Helical" evidence="12">
    <location>
        <begin position="156"/>
        <end position="179"/>
    </location>
</feature>
<organism evidence="15 16">
    <name type="scientific">Propionimicrobium lymphophilum ACS-093-V-SCH5</name>
    <dbReference type="NCBI Taxonomy" id="883161"/>
    <lineage>
        <taxon>Bacteria</taxon>
        <taxon>Bacillati</taxon>
        <taxon>Actinomycetota</taxon>
        <taxon>Actinomycetes</taxon>
        <taxon>Propionibacteriales</taxon>
        <taxon>Propionibacteriaceae</taxon>
        <taxon>Propionimicrobium</taxon>
    </lineage>
</organism>
<dbReference type="CDD" id="cd00082">
    <property type="entry name" value="HisKA"/>
    <property type="match status" value="1"/>
</dbReference>
<dbReference type="Gene3D" id="3.30.565.10">
    <property type="entry name" value="Histidine kinase-like ATPase, C-terminal domain"/>
    <property type="match status" value="1"/>
</dbReference>
<evidence type="ECO:0000256" key="8">
    <source>
        <dbReference type="ARBA" id="ARBA00022777"/>
    </source>
</evidence>
<name>S2W240_9ACTN</name>
<proteinExistence type="predicted"/>
<dbReference type="Gene3D" id="6.10.340.10">
    <property type="match status" value="1"/>
</dbReference>
<comment type="cofactor">
    <cofactor evidence="2">
        <name>a divalent metal cation</name>
        <dbReference type="ChEBI" id="CHEBI:60240"/>
    </cofactor>
</comment>
<feature type="domain" description="HAMP" evidence="14">
    <location>
        <begin position="180"/>
        <end position="240"/>
    </location>
</feature>
<dbReference type="SMART" id="SM00304">
    <property type="entry name" value="HAMP"/>
    <property type="match status" value="1"/>
</dbReference>
<dbReference type="PROSITE" id="PS50109">
    <property type="entry name" value="HIS_KIN"/>
    <property type="match status" value="1"/>
</dbReference>
<dbReference type="SUPFAM" id="SSF55874">
    <property type="entry name" value="ATPase domain of HSP90 chaperone/DNA topoisomerase II/histidine kinase"/>
    <property type="match status" value="1"/>
</dbReference>
<dbReference type="InterPro" id="IPR003661">
    <property type="entry name" value="HisK_dim/P_dom"/>
</dbReference>
<dbReference type="PROSITE" id="PS50885">
    <property type="entry name" value="HAMP"/>
    <property type="match status" value="1"/>
</dbReference>
<protein>
    <recommendedName>
        <fullName evidence="4">histidine kinase</fullName>
        <ecNumber evidence="4">2.7.13.3</ecNumber>
    </recommendedName>
</protein>
<dbReference type="PANTHER" id="PTHR45436:SF5">
    <property type="entry name" value="SENSOR HISTIDINE KINASE TRCS"/>
    <property type="match status" value="1"/>
</dbReference>
<feature type="domain" description="Histidine kinase" evidence="13">
    <location>
        <begin position="255"/>
        <end position="474"/>
    </location>
</feature>
<keyword evidence="8" id="KW-0418">Kinase</keyword>
<keyword evidence="11 12" id="KW-0472">Membrane</keyword>
<dbReference type="Pfam" id="PF00672">
    <property type="entry name" value="HAMP"/>
    <property type="match status" value="1"/>
</dbReference>
<dbReference type="InterPro" id="IPR050428">
    <property type="entry name" value="TCS_sensor_his_kinase"/>
</dbReference>
<evidence type="ECO:0000256" key="7">
    <source>
        <dbReference type="ARBA" id="ARBA00022692"/>
    </source>
</evidence>
<accession>S2W240</accession>
<comment type="subcellular location">
    <subcellularLocation>
        <location evidence="3">Cell membrane</location>
    </subcellularLocation>
</comment>
<keyword evidence="5" id="KW-0597">Phosphoprotein</keyword>
<dbReference type="EC" id="2.7.13.3" evidence="4"/>
<evidence type="ECO:0000256" key="12">
    <source>
        <dbReference type="SAM" id="Phobius"/>
    </source>
</evidence>
<dbReference type="InterPro" id="IPR003594">
    <property type="entry name" value="HATPase_dom"/>
</dbReference>
<dbReference type="GO" id="GO:0005509">
    <property type="term" value="F:calcium ion binding"/>
    <property type="evidence" value="ECO:0007669"/>
    <property type="project" value="UniProtKB-ARBA"/>
</dbReference>
<keyword evidence="7 12" id="KW-0812">Transmembrane</keyword>
<evidence type="ECO:0000259" key="14">
    <source>
        <dbReference type="PROSITE" id="PS50885"/>
    </source>
</evidence>
<gene>
    <name evidence="15" type="ORF">HMPREF9306_00258</name>
</gene>
<comment type="catalytic activity">
    <reaction evidence="1">
        <text>ATP + protein L-histidine = ADP + protein N-phospho-L-histidine.</text>
        <dbReference type="EC" id="2.7.13.3"/>
    </reaction>
</comment>
<dbReference type="STRING" id="883161.HMPREF9306_00258"/>
<dbReference type="GO" id="GO:0000155">
    <property type="term" value="F:phosphorelay sensor kinase activity"/>
    <property type="evidence" value="ECO:0007669"/>
    <property type="project" value="InterPro"/>
</dbReference>
<dbReference type="GO" id="GO:0005886">
    <property type="term" value="C:plasma membrane"/>
    <property type="evidence" value="ECO:0007669"/>
    <property type="project" value="UniProtKB-SubCell"/>
</dbReference>
<dbReference type="CDD" id="cd06225">
    <property type="entry name" value="HAMP"/>
    <property type="match status" value="1"/>
</dbReference>
<evidence type="ECO:0000313" key="15">
    <source>
        <dbReference type="EMBL" id="EPD33843.1"/>
    </source>
</evidence>
<sequence length="484" mass="51970">MSLNPPNLSKASLRSRLTRQVGIIVALVALLLSMISVGVIRQLLISNIDSQISYVFGNPDEPVVLDELRVGGLPGGSFIVIAKDGEIHAQIVTDSGFGVPNAEQFKKVLRVECDGRPRNINVGHLGPYRAQCSAATGPQVYVAIPLSSVNGLVANIFLAELVLCLLAVVAAVLVVNRVIGRALSPLGRLAATATQVSQMPLGSGEVSLKVRVPATSDGNEIDRVGYAFNRMLDHVENSLQSRQESESSVRRFVSDASHELRNPLASIRGYAELLNRRSAELDDGSARAVDRIDFESRRMSRLVEDMLLLARLDEGRGIDVEDVDVVEIALNAVSDAQVSDRQHRWLLDLPDPEAGEVVVRGDKFRLQQVVANLLGNARKHTGAGTSVMTKVAVDNGWAVITIADDGPGIDPELLPHIFERFTRADSSRAHNAEGSTGLGLSIVASLVEAHGGKVAVRSTLGKGAEFEIRLPLAGNQVQTEPQSR</sequence>
<dbReference type="SMART" id="SM00388">
    <property type="entry name" value="HisKA"/>
    <property type="match status" value="1"/>
</dbReference>
<evidence type="ECO:0000256" key="9">
    <source>
        <dbReference type="ARBA" id="ARBA00022989"/>
    </source>
</evidence>
<dbReference type="RefSeq" id="WP_016455115.1">
    <property type="nucleotide sequence ID" value="NZ_KE150269.1"/>
</dbReference>
<dbReference type="Proteomes" id="UP000014417">
    <property type="component" value="Unassembled WGS sequence"/>
</dbReference>
<dbReference type="Gene3D" id="1.10.287.130">
    <property type="match status" value="1"/>
</dbReference>
<keyword evidence="6" id="KW-0808">Transferase</keyword>
<dbReference type="FunFam" id="1.10.287.130:FF:000001">
    <property type="entry name" value="Two-component sensor histidine kinase"/>
    <property type="match status" value="1"/>
</dbReference>
<dbReference type="PRINTS" id="PR00344">
    <property type="entry name" value="BCTRLSENSOR"/>
</dbReference>
<keyword evidence="9 12" id="KW-1133">Transmembrane helix</keyword>
<feature type="transmembrane region" description="Helical" evidence="12">
    <location>
        <begin position="21"/>
        <end position="40"/>
    </location>
</feature>
<evidence type="ECO:0000259" key="13">
    <source>
        <dbReference type="PROSITE" id="PS50109"/>
    </source>
</evidence>
<dbReference type="CDD" id="cd00075">
    <property type="entry name" value="HATPase"/>
    <property type="match status" value="1"/>
</dbReference>